<accession>A0A0P1BFJ7</accession>
<sequence length="146" mass="16401">MALVQDKWDALVPAEKVYHQAKALKAAFNLKNKVDKLINHLAQDMSMVIGSEAAYLLVAAEISAATAQQQAPQRLSDPPPSLSKFVYQHMDWQPMAIYVLYHIPNAASHNLVTVKGFCIQACGKYLLANNLRSRLVFYMWQQGLEQ</sequence>
<dbReference type="Proteomes" id="UP000054845">
    <property type="component" value="Unassembled WGS sequence"/>
</dbReference>
<evidence type="ECO:0000313" key="1">
    <source>
        <dbReference type="EMBL" id="CEH14830.1"/>
    </source>
</evidence>
<proteinExistence type="predicted"/>
<keyword evidence="2" id="KW-1185">Reference proteome</keyword>
<organism evidence="1 2">
    <name type="scientific">Ceraceosorus bombacis</name>
    <dbReference type="NCBI Taxonomy" id="401625"/>
    <lineage>
        <taxon>Eukaryota</taxon>
        <taxon>Fungi</taxon>
        <taxon>Dikarya</taxon>
        <taxon>Basidiomycota</taxon>
        <taxon>Ustilaginomycotina</taxon>
        <taxon>Exobasidiomycetes</taxon>
        <taxon>Ceraceosorales</taxon>
        <taxon>Ceraceosoraceae</taxon>
        <taxon>Ceraceosorus</taxon>
    </lineage>
</organism>
<protein>
    <submittedName>
        <fullName evidence="1">Uncharacterized protein</fullName>
    </submittedName>
</protein>
<dbReference type="AlphaFoldDB" id="A0A0P1BFJ7"/>
<evidence type="ECO:0000313" key="2">
    <source>
        <dbReference type="Proteomes" id="UP000054845"/>
    </source>
</evidence>
<reference evidence="1 2" key="1">
    <citation type="submission" date="2014-09" db="EMBL/GenBank/DDBJ databases">
        <authorList>
            <person name="Magalhaes I.L.F."/>
            <person name="Oliveira U."/>
            <person name="Santos F.R."/>
            <person name="Vidigal T.H.D.A."/>
            <person name="Brescovit A.D."/>
            <person name="Santos A.J."/>
        </authorList>
    </citation>
    <scope>NUCLEOTIDE SEQUENCE [LARGE SCALE GENOMIC DNA]</scope>
</reference>
<dbReference type="EMBL" id="CCYA01000248">
    <property type="protein sequence ID" value="CEH14830.1"/>
    <property type="molecule type" value="Genomic_DNA"/>
</dbReference>
<name>A0A0P1BFJ7_9BASI</name>
<dbReference type="OrthoDB" id="10564112at2759"/>